<comment type="caution">
    <text evidence="2">The sequence shown here is derived from an EMBL/GenBank/DDBJ whole genome shotgun (WGS) entry which is preliminary data.</text>
</comment>
<protein>
    <recommendedName>
        <fullName evidence="4">MFS transporter</fullName>
    </recommendedName>
</protein>
<dbReference type="EMBL" id="BOMS01000013">
    <property type="protein sequence ID" value="GIE64664.1"/>
    <property type="molecule type" value="Genomic_DNA"/>
</dbReference>
<reference evidence="2 3" key="1">
    <citation type="submission" date="2021-01" db="EMBL/GenBank/DDBJ databases">
        <title>Whole genome shotgun sequence of Actinoplanes palleronii NBRC 14916.</title>
        <authorList>
            <person name="Komaki H."/>
            <person name="Tamura T."/>
        </authorList>
    </citation>
    <scope>NUCLEOTIDE SEQUENCE [LARGE SCALE GENOMIC DNA]</scope>
    <source>
        <strain evidence="2 3">NBRC 14916</strain>
    </source>
</reference>
<name>A0ABQ4B1Y0_9ACTN</name>
<evidence type="ECO:0000313" key="2">
    <source>
        <dbReference type="EMBL" id="GIE64664.1"/>
    </source>
</evidence>
<feature type="transmembrane region" description="Helical" evidence="1">
    <location>
        <begin position="174"/>
        <end position="200"/>
    </location>
</feature>
<accession>A0ABQ4B1Y0</accession>
<dbReference type="InterPro" id="IPR036259">
    <property type="entry name" value="MFS_trans_sf"/>
</dbReference>
<dbReference type="SUPFAM" id="SSF103473">
    <property type="entry name" value="MFS general substrate transporter"/>
    <property type="match status" value="1"/>
</dbReference>
<evidence type="ECO:0008006" key="4">
    <source>
        <dbReference type="Google" id="ProtNLM"/>
    </source>
</evidence>
<evidence type="ECO:0000313" key="3">
    <source>
        <dbReference type="Proteomes" id="UP000624709"/>
    </source>
</evidence>
<keyword evidence="1" id="KW-0812">Transmembrane</keyword>
<feature type="transmembrane region" description="Helical" evidence="1">
    <location>
        <begin position="44"/>
        <end position="61"/>
    </location>
</feature>
<gene>
    <name evidence="2" type="ORF">Apa02nite_007720</name>
</gene>
<keyword evidence="1" id="KW-0472">Membrane</keyword>
<proteinExistence type="predicted"/>
<dbReference type="RefSeq" id="WP_239164100.1">
    <property type="nucleotide sequence ID" value="NZ_BAAATY010000013.1"/>
</dbReference>
<keyword evidence="3" id="KW-1185">Reference proteome</keyword>
<feature type="transmembrane region" description="Helical" evidence="1">
    <location>
        <begin position="110"/>
        <end position="138"/>
    </location>
</feature>
<feature type="transmembrane region" description="Helical" evidence="1">
    <location>
        <begin position="81"/>
        <end position="98"/>
    </location>
</feature>
<keyword evidence="1" id="KW-1133">Transmembrane helix</keyword>
<evidence type="ECO:0000256" key="1">
    <source>
        <dbReference type="SAM" id="Phobius"/>
    </source>
</evidence>
<dbReference type="Proteomes" id="UP000624709">
    <property type="component" value="Unassembled WGS sequence"/>
</dbReference>
<sequence length="206" mass="20652">MATVTAGGLLALRLPEEPLGGTTSAGTPPAPLRSALRQVRGSRVVLRALLVAAAVPGFSALDEYLPLLAREKGAGTPVVPLLFALTALAMAGGSALAARRQVRGPALPLALAAALIALGALVPHLAGLVAVAAAFGLLQYATVHAGTRLQDTIGSAARTTVLSISGFGAELCALALYAGFALPLPLTVLVALTAVPLLLVSRFSAW</sequence>
<organism evidence="2 3">
    <name type="scientific">Actinoplanes palleronii</name>
    <dbReference type="NCBI Taxonomy" id="113570"/>
    <lineage>
        <taxon>Bacteria</taxon>
        <taxon>Bacillati</taxon>
        <taxon>Actinomycetota</taxon>
        <taxon>Actinomycetes</taxon>
        <taxon>Micromonosporales</taxon>
        <taxon>Micromonosporaceae</taxon>
        <taxon>Actinoplanes</taxon>
    </lineage>
</organism>